<dbReference type="EMBL" id="FOVJ01000001">
    <property type="protein sequence ID" value="SFN24260.1"/>
    <property type="molecule type" value="Genomic_DNA"/>
</dbReference>
<evidence type="ECO:0000313" key="2">
    <source>
        <dbReference type="Proteomes" id="UP000183107"/>
    </source>
</evidence>
<dbReference type="InterPro" id="IPR038765">
    <property type="entry name" value="Papain-like_cys_pep_sf"/>
</dbReference>
<evidence type="ECO:0008006" key="3">
    <source>
        <dbReference type="Google" id="ProtNLM"/>
    </source>
</evidence>
<protein>
    <recommendedName>
        <fullName evidence="3">Peptidase_C39 like family protein</fullName>
    </recommendedName>
</protein>
<organism evidence="1 2">
    <name type="scientific">Nitrosospira briensis</name>
    <dbReference type="NCBI Taxonomy" id="35799"/>
    <lineage>
        <taxon>Bacteria</taxon>
        <taxon>Pseudomonadati</taxon>
        <taxon>Pseudomonadota</taxon>
        <taxon>Betaproteobacteria</taxon>
        <taxon>Nitrosomonadales</taxon>
        <taxon>Nitrosomonadaceae</taxon>
        <taxon>Nitrosospira</taxon>
    </lineage>
</organism>
<evidence type="ECO:0000313" key="1">
    <source>
        <dbReference type="EMBL" id="SFN24260.1"/>
    </source>
</evidence>
<gene>
    <name evidence="1" type="ORF">SAMN05216386_0078</name>
</gene>
<reference evidence="2" key="1">
    <citation type="submission" date="2016-10" db="EMBL/GenBank/DDBJ databases">
        <authorList>
            <person name="Varghese N."/>
        </authorList>
    </citation>
    <scope>NUCLEOTIDE SEQUENCE [LARGE SCALE GENOMIC DNA]</scope>
    <source>
        <strain evidence="2">Nsp8</strain>
    </source>
</reference>
<accession>A0A1I4XG32</accession>
<dbReference type="Proteomes" id="UP000183107">
    <property type="component" value="Unassembled WGS sequence"/>
</dbReference>
<sequence>MPVKTLPQPDETTCGPTCLHTIYSYWGKTERLESIIARTRKLENSGGTFAVFLACDALRNGFQATIYTYNLNVFDPTWFAAGVDIADRLRQQRELKRELRLQHATDGYLEFLRLGGQLRLTDLSQALIHGLLRRGLPILTGLSSTFLYRAAREYGPDDIPDDVRGIPAGHFVVIAGYNREKRTVLVADPYGPYQEYWINIDRVLGAVLLGIVTHDANLLVIHSRLRANEQAEA</sequence>
<proteinExistence type="predicted"/>
<name>A0A1I4XG32_9PROT</name>
<dbReference type="Gene3D" id="3.90.70.10">
    <property type="entry name" value="Cysteine proteinases"/>
    <property type="match status" value="1"/>
</dbReference>
<dbReference type="SUPFAM" id="SSF54001">
    <property type="entry name" value="Cysteine proteinases"/>
    <property type="match status" value="1"/>
</dbReference>
<keyword evidence="2" id="KW-1185">Reference proteome</keyword>
<dbReference type="AlphaFoldDB" id="A0A1I4XG32"/>